<dbReference type="EMBL" id="KN826524">
    <property type="protein sequence ID" value="KIK78646.1"/>
    <property type="molecule type" value="Genomic_DNA"/>
</dbReference>
<dbReference type="InParanoid" id="A0A0D0D4U0"/>
<protein>
    <submittedName>
        <fullName evidence="1">Uncharacterized protein</fullName>
    </submittedName>
</protein>
<sequence>MDHWRYLFKNVYSVFRYDPPSVGFAALSRTAPAMNGVDAIIPSATLGAGAPAVTANAASTMPRTCSASMLLISVVLVLATMS</sequence>
<dbReference type="AlphaFoldDB" id="A0A0D0D4U0"/>
<reference evidence="2" key="2">
    <citation type="submission" date="2015-01" db="EMBL/GenBank/DDBJ databases">
        <title>Evolutionary Origins and Diversification of the Mycorrhizal Mutualists.</title>
        <authorList>
            <consortium name="DOE Joint Genome Institute"/>
            <consortium name="Mycorrhizal Genomics Consortium"/>
            <person name="Kohler A."/>
            <person name="Kuo A."/>
            <person name="Nagy L.G."/>
            <person name="Floudas D."/>
            <person name="Copeland A."/>
            <person name="Barry K.W."/>
            <person name="Cichocki N."/>
            <person name="Veneault-Fourrey C."/>
            <person name="LaButti K."/>
            <person name="Lindquist E.A."/>
            <person name="Lipzen A."/>
            <person name="Lundell T."/>
            <person name="Morin E."/>
            <person name="Murat C."/>
            <person name="Riley R."/>
            <person name="Ohm R."/>
            <person name="Sun H."/>
            <person name="Tunlid A."/>
            <person name="Henrissat B."/>
            <person name="Grigoriev I.V."/>
            <person name="Hibbett D.S."/>
            <person name="Martin F."/>
        </authorList>
    </citation>
    <scope>NUCLEOTIDE SEQUENCE [LARGE SCALE GENOMIC DNA]</scope>
    <source>
        <strain evidence="2">Ve08.2h10</strain>
    </source>
</reference>
<keyword evidence="2" id="KW-1185">Reference proteome</keyword>
<organism evidence="1 2">
    <name type="scientific">Paxillus rubicundulus Ve08.2h10</name>
    <dbReference type="NCBI Taxonomy" id="930991"/>
    <lineage>
        <taxon>Eukaryota</taxon>
        <taxon>Fungi</taxon>
        <taxon>Dikarya</taxon>
        <taxon>Basidiomycota</taxon>
        <taxon>Agaricomycotina</taxon>
        <taxon>Agaricomycetes</taxon>
        <taxon>Agaricomycetidae</taxon>
        <taxon>Boletales</taxon>
        <taxon>Paxilineae</taxon>
        <taxon>Paxillaceae</taxon>
        <taxon>Paxillus</taxon>
    </lineage>
</organism>
<evidence type="ECO:0000313" key="1">
    <source>
        <dbReference type="EMBL" id="KIK78646.1"/>
    </source>
</evidence>
<evidence type="ECO:0000313" key="2">
    <source>
        <dbReference type="Proteomes" id="UP000054538"/>
    </source>
</evidence>
<dbReference type="HOGENOM" id="CLU_2558939_0_0_1"/>
<dbReference type="OrthoDB" id="3263949at2759"/>
<dbReference type="STRING" id="930991.A0A0D0D4U0"/>
<gene>
    <name evidence="1" type="ORF">PAXRUDRAFT_834487</name>
</gene>
<name>A0A0D0D4U0_9AGAM</name>
<accession>A0A0D0D4U0</accession>
<proteinExistence type="predicted"/>
<dbReference type="Proteomes" id="UP000054538">
    <property type="component" value="Unassembled WGS sequence"/>
</dbReference>
<reference evidence="1 2" key="1">
    <citation type="submission" date="2014-04" db="EMBL/GenBank/DDBJ databases">
        <authorList>
            <consortium name="DOE Joint Genome Institute"/>
            <person name="Kuo A."/>
            <person name="Kohler A."/>
            <person name="Jargeat P."/>
            <person name="Nagy L.G."/>
            <person name="Floudas D."/>
            <person name="Copeland A."/>
            <person name="Barry K.W."/>
            <person name="Cichocki N."/>
            <person name="Veneault-Fourrey C."/>
            <person name="LaButti K."/>
            <person name="Lindquist E.A."/>
            <person name="Lipzen A."/>
            <person name="Lundell T."/>
            <person name="Morin E."/>
            <person name="Murat C."/>
            <person name="Sun H."/>
            <person name="Tunlid A."/>
            <person name="Henrissat B."/>
            <person name="Grigoriev I.V."/>
            <person name="Hibbett D.S."/>
            <person name="Martin F."/>
            <person name="Nordberg H.P."/>
            <person name="Cantor M.N."/>
            <person name="Hua S.X."/>
        </authorList>
    </citation>
    <scope>NUCLEOTIDE SEQUENCE [LARGE SCALE GENOMIC DNA]</scope>
    <source>
        <strain evidence="1 2">Ve08.2h10</strain>
    </source>
</reference>